<dbReference type="EMBL" id="KZ107839">
    <property type="protein sequence ID" value="OSS52615.1"/>
    <property type="molecule type" value="Genomic_DNA"/>
</dbReference>
<evidence type="ECO:0000313" key="2">
    <source>
        <dbReference type="EMBL" id="OSS52615.1"/>
    </source>
</evidence>
<accession>A0A1Y2M936</accession>
<protein>
    <submittedName>
        <fullName evidence="2">Uncharacterized protein</fullName>
    </submittedName>
</protein>
<evidence type="ECO:0000256" key="1">
    <source>
        <dbReference type="RuleBase" id="RU000363"/>
    </source>
</evidence>
<dbReference type="SUPFAM" id="SSF51735">
    <property type="entry name" value="NAD(P)-binding Rossmann-fold domains"/>
    <property type="match status" value="1"/>
</dbReference>
<organism evidence="2 3">
    <name type="scientific">Epicoccum nigrum</name>
    <name type="common">Soil fungus</name>
    <name type="synonym">Epicoccum purpurascens</name>
    <dbReference type="NCBI Taxonomy" id="105696"/>
    <lineage>
        <taxon>Eukaryota</taxon>
        <taxon>Fungi</taxon>
        <taxon>Dikarya</taxon>
        <taxon>Ascomycota</taxon>
        <taxon>Pezizomycotina</taxon>
        <taxon>Dothideomycetes</taxon>
        <taxon>Pleosporomycetidae</taxon>
        <taxon>Pleosporales</taxon>
        <taxon>Pleosporineae</taxon>
        <taxon>Didymellaceae</taxon>
        <taxon>Epicoccum</taxon>
    </lineage>
</organism>
<dbReference type="PANTHER" id="PTHR45458">
    <property type="entry name" value="SHORT-CHAIN DEHYDROGENASE/REDUCTASE SDR"/>
    <property type="match status" value="1"/>
</dbReference>
<reference evidence="2 3" key="1">
    <citation type="journal article" date="2017" name="Genome Announc.">
        <title>Genome sequence of the saprophytic ascomycete Epicoccum nigrum ICMP 19927 strain isolated from New Zealand.</title>
        <authorList>
            <person name="Fokin M."/>
            <person name="Fleetwood D."/>
            <person name="Weir B.S."/>
            <person name="Villas-Boas S.G."/>
        </authorList>
    </citation>
    <scope>NUCLEOTIDE SEQUENCE [LARGE SCALE GENOMIC DNA]</scope>
    <source>
        <strain evidence="2 3">ICMP 19927</strain>
    </source>
</reference>
<dbReference type="OMA" id="TFWDWRG"/>
<name>A0A1Y2M936_EPING</name>
<dbReference type="CDD" id="cd05325">
    <property type="entry name" value="carb_red_sniffer_like_SDR_c"/>
    <property type="match status" value="1"/>
</dbReference>
<dbReference type="InterPro" id="IPR002347">
    <property type="entry name" value="SDR_fam"/>
</dbReference>
<keyword evidence="3" id="KW-1185">Reference proteome</keyword>
<proteinExistence type="inferred from homology"/>
<comment type="similarity">
    <text evidence="1">Belongs to the short-chain dehydrogenases/reductases (SDR) family.</text>
</comment>
<dbReference type="Proteomes" id="UP000193240">
    <property type="component" value="Unassembled WGS sequence"/>
</dbReference>
<dbReference type="InParanoid" id="A0A1Y2M936"/>
<dbReference type="PRINTS" id="PR00081">
    <property type="entry name" value="GDHRDH"/>
</dbReference>
<sequence>MKTILVIGANRGVGFELVTRFLAMGYSVYGTYRPDTRDDRSVQQLIDTNVKTFELDYLDGASIETAARKFGDVPLEVLVNCAALCHTWDDKPFTEQSDEDLLNHFKVNTIGPFLACKAFLPALQKAEQGKIINMSSDMASVSDNVKGGNICYRLSKTAVNQLTKTVAVDLANMKSDVIALAIHPGYLPTKMNDYYGENDMAECISGIVKTIVSFGTAEGTTIPNGGYVDWNGDILAL</sequence>
<dbReference type="Gene3D" id="3.40.50.720">
    <property type="entry name" value="NAD(P)-binding Rossmann-like Domain"/>
    <property type="match status" value="1"/>
</dbReference>
<gene>
    <name evidence="2" type="ORF">B5807_02957</name>
</gene>
<dbReference type="InterPro" id="IPR036291">
    <property type="entry name" value="NAD(P)-bd_dom_sf"/>
</dbReference>
<dbReference type="GO" id="GO:0016616">
    <property type="term" value="F:oxidoreductase activity, acting on the CH-OH group of donors, NAD or NADP as acceptor"/>
    <property type="evidence" value="ECO:0007669"/>
    <property type="project" value="TreeGrafter"/>
</dbReference>
<dbReference type="InterPro" id="IPR052184">
    <property type="entry name" value="SDR_enzymes"/>
</dbReference>
<dbReference type="Pfam" id="PF00106">
    <property type="entry name" value="adh_short"/>
    <property type="match status" value="1"/>
</dbReference>
<evidence type="ECO:0000313" key="3">
    <source>
        <dbReference type="Proteomes" id="UP000193240"/>
    </source>
</evidence>
<dbReference type="AlphaFoldDB" id="A0A1Y2M936"/>
<dbReference type="PANTHER" id="PTHR45458:SF1">
    <property type="entry name" value="SHORT CHAIN DEHYDROGENASE"/>
    <property type="match status" value="1"/>
</dbReference>
<dbReference type="PRINTS" id="PR00080">
    <property type="entry name" value="SDRFAMILY"/>
</dbReference>